<organism evidence="1 2">
    <name type="scientific">Halteria grandinella</name>
    <dbReference type="NCBI Taxonomy" id="5974"/>
    <lineage>
        <taxon>Eukaryota</taxon>
        <taxon>Sar</taxon>
        <taxon>Alveolata</taxon>
        <taxon>Ciliophora</taxon>
        <taxon>Intramacronucleata</taxon>
        <taxon>Spirotrichea</taxon>
        <taxon>Stichotrichia</taxon>
        <taxon>Sporadotrichida</taxon>
        <taxon>Halteriidae</taxon>
        <taxon>Halteria</taxon>
    </lineage>
</organism>
<comment type="caution">
    <text evidence="1">The sequence shown here is derived from an EMBL/GenBank/DDBJ whole genome shotgun (WGS) entry which is preliminary data.</text>
</comment>
<dbReference type="EMBL" id="RRYP01018715">
    <property type="protein sequence ID" value="TNV73520.1"/>
    <property type="molecule type" value="Genomic_DNA"/>
</dbReference>
<sequence>MFLRSEIMGQMNLIEDGIQMGQGARVECYSTMKTLYSLSNRGEVLKPAKTRSREQPFPGFACLKPTLIIRSKLKQSNI</sequence>
<gene>
    <name evidence="1" type="ORF">FGO68_gene17294</name>
</gene>
<evidence type="ECO:0000313" key="1">
    <source>
        <dbReference type="EMBL" id="TNV73520.1"/>
    </source>
</evidence>
<proteinExistence type="predicted"/>
<accession>A0A8J8SWS0</accession>
<dbReference type="Proteomes" id="UP000785679">
    <property type="component" value="Unassembled WGS sequence"/>
</dbReference>
<evidence type="ECO:0000313" key="2">
    <source>
        <dbReference type="Proteomes" id="UP000785679"/>
    </source>
</evidence>
<reference evidence="1" key="1">
    <citation type="submission" date="2019-06" db="EMBL/GenBank/DDBJ databases">
        <authorList>
            <person name="Zheng W."/>
        </authorList>
    </citation>
    <scope>NUCLEOTIDE SEQUENCE</scope>
    <source>
        <strain evidence="1">QDHG01</strain>
    </source>
</reference>
<dbReference type="AlphaFoldDB" id="A0A8J8SWS0"/>
<keyword evidence="2" id="KW-1185">Reference proteome</keyword>
<name>A0A8J8SWS0_HALGN</name>
<protein>
    <submittedName>
        <fullName evidence="1">Uncharacterized protein</fullName>
    </submittedName>
</protein>